<dbReference type="RefSeq" id="WP_379857752.1">
    <property type="nucleotide sequence ID" value="NZ_JBHZQA010000004.1"/>
</dbReference>
<gene>
    <name evidence="2" type="ORF">ACFX5D_08215</name>
</gene>
<dbReference type="Pfam" id="PF05573">
    <property type="entry name" value="NosL"/>
    <property type="match status" value="1"/>
</dbReference>
<keyword evidence="1" id="KW-0472">Membrane</keyword>
<evidence type="ECO:0000313" key="2">
    <source>
        <dbReference type="EMBL" id="MFE3847945.1"/>
    </source>
</evidence>
<protein>
    <submittedName>
        <fullName evidence="2">Nitrous oxide reductase accessory protein NosL</fullName>
    </submittedName>
</protein>
<dbReference type="PANTHER" id="PTHR41247">
    <property type="entry name" value="HTH-TYPE TRANSCRIPTIONAL REPRESSOR YCNK"/>
    <property type="match status" value="1"/>
</dbReference>
<proteinExistence type="predicted"/>
<comment type="caution">
    <text evidence="2">The sequence shown here is derived from an EMBL/GenBank/DDBJ whole genome shotgun (WGS) entry which is preliminary data.</text>
</comment>
<feature type="transmembrane region" description="Helical" evidence="1">
    <location>
        <begin position="168"/>
        <end position="185"/>
    </location>
</feature>
<dbReference type="SUPFAM" id="SSF160387">
    <property type="entry name" value="NosL/MerB-like"/>
    <property type="match status" value="1"/>
</dbReference>
<keyword evidence="1" id="KW-0812">Transmembrane</keyword>
<evidence type="ECO:0000313" key="3">
    <source>
        <dbReference type="Proteomes" id="UP001600039"/>
    </source>
</evidence>
<dbReference type="EMBL" id="JBHZQA010000004">
    <property type="protein sequence ID" value="MFE3847945.1"/>
    <property type="molecule type" value="Genomic_DNA"/>
</dbReference>
<dbReference type="Proteomes" id="UP001600039">
    <property type="component" value="Unassembled WGS sequence"/>
</dbReference>
<accession>A0ABW6HM63</accession>
<name>A0ABW6HM63_9FLAO</name>
<dbReference type="InterPro" id="IPR008719">
    <property type="entry name" value="N2O_reductase_NosL"/>
</dbReference>
<feature type="transmembrane region" description="Helical" evidence="1">
    <location>
        <begin position="106"/>
        <end position="126"/>
    </location>
</feature>
<organism evidence="2 3">
    <name type="scientific">Flavobacterium fructosi</name>
    <dbReference type="NCBI Taxonomy" id="3230416"/>
    <lineage>
        <taxon>Bacteria</taxon>
        <taxon>Pseudomonadati</taxon>
        <taxon>Bacteroidota</taxon>
        <taxon>Flavobacteriia</taxon>
        <taxon>Flavobacteriales</taxon>
        <taxon>Flavobacteriaceae</taxon>
        <taxon>Flavobacterium</taxon>
    </lineage>
</organism>
<reference evidence="2 3" key="1">
    <citation type="submission" date="2024-06" db="EMBL/GenBank/DDBJ databases">
        <title>Flavobacterium spp. isolated from glacier.</title>
        <authorList>
            <person name="Han D."/>
        </authorList>
    </citation>
    <scope>NUCLEOTIDE SEQUENCE [LARGE SCALE GENOMIC DNA]</scope>
    <source>
        <strain evidence="2 3">LB3P45</strain>
    </source>
</reference>
<keyword evidence="3" id="KW-1185">Reference proteome</keyword>
<sequence length="339" mass="37914">MNNLKISTLSKGVLLLVMVLLVSSIFVPMWRIELSAPQYPEGLVLKLHADKIAGDVDIINGLNHYIGMKTLHKEDFFEFTVLPYIFVFFGVFALATALIAKKKVLYILFVSLVLFGVLAAVDFYRWNYEYGHNLDPNAAIQVPGMSYQPPLIGYKQLLNFGAYSIPDIGGWLLVVSGFLLFIIVVRESNLLQKFRKAKTATVLLFLLSLSFLSCSNNTKAVPIKLNVDNCDFCKMSIADGKYGAEVLTEKGRTYKFDDIMCMMNYCNENLNTKISAYYVNDFAQDNVLIPASSAHFISGGTIESPMRGGVIAFLSENNAKEFATKLDAKRIAWNTILKK</sequence>
<feature type="transmembrane region" description="Helical" evidence="1">
    <location>
        <begin position="81"/>
        <end position="99"/>
    </location>
</feature>
<evidence type="ECO:0000256" key="1">
    <source>
        <dbReference type="SAM" id="Phobius"/>
    </source>
</evidence>
<feature type="transmembrane region" description="Helical" evidence="1">
    <location>
        <begin position="12"/>
        <end position="30"/>
    </location>
</feature>
<keyword evidence="1" id="KW-1133">Transmembrane helix</keyword>
<dbReference type="PANTHER" id="PTHR41247:SF1">
    <property type="entry name" value="HTH-TYPE TRANSCRIPTIONAL REPRESSOR YCNK"/>
    <property type="match status" value="1"/>
</dbReference>